<dbReference type="PROSITE" id="PS50184">
    <property type="entry name" value="VWFC_2"/>
    <property type="match status" value="1"/>
</dbReference>
<dbReference type="Gene3D" id="2.10.70.10">
    <property type="entry name" value="Complement Module, domain 1"/>
    <property type="match status" value="1"/>
</dbReference>
<feature type="domain" description="VWFC" evidence="2">
    <location>
        <begin position="50"/>
        <end position="126"/>
    </location>
</feature>
<protein>
    <recommendedName>
        <fullName evidence="2">VWFC domain-containing protein</fullName>
    </recommendedName>
</protein>
<reference evidence="3" key="1">
    <citation type="submission" date="2025-08" db="UniProtKB">
        <authorList>
            <consortium name="Ensembl"/>
        </authorList>
    </citation>
    <scope>IDENTIFICATION</scope>
</reference>
<sequence length="140" mass="15538">MKTLWSLRWCLCCAIIILAELWSCHGARPKLPITPARAEHEVVRGGASAAGCSFGGRFYALKESWNPDLGDPFGVMPCVNCFCEPLHHRRGKLYGKVSCKNMKHTCPRLACTDSMVLPGDCCKTCLEGSIFQKSHRYDGM</sequence>
<evidence type="ECO:0000313" key="3">
    <source>
        <dbReference type="Ensembl" id="ENSEBUP00000007887.1"/>
    </source>
</evidence>
<dbReference type="GO" id="GO:0009953">
    <property type="term" value="P:dorsal/ventral pattern formation"/>
    <property type="evidence" value="ECO:0007669"/>
    <property type="project" value="TreeGrafter"/>
</dbReference>
<proteinExistence type="predicted"/>
<feature type="signal peptide" evidence="1">
    <location>
        <begin position="1"/>
        <end position="26"/>
    </location>
</feature>
<evidence type="ECO:0000313" key="4">
    <source>
        <dbReference type="Proteomes" id="UP000694388"/>
    </source>
</evidence>
<dbReference type="InterPro" id="IPR001007">
    <property type="entry name" value="VWF_dom"/>
</dbReference>
<evidence type="ECO:0000256" key="1">
    <source>
        <dbReference type="SAM" id="SignalP"/>
    </source>
</evidence>
<dbReference type="AlphaFoldDB" id="A0A8C4PZV8"/>
<name>A0A8C4PZV8_EPTBU</name>
<dbReference type="Proteomes" id="UP000694388">
    <property type="component" value="Unplaced"/>
</dbReference>
<dbReference type="PANTHER" id="PTHR46526:SF1">
    <property type="entry name" value="CHORDIN"/>
    <property type="match status" value="1"/>
</dbReference>
<dbReference type="SUPFAM" id="SSF57603">
    <property type="entry name" value="FnI-like domain"/>
    <property type="match status" value="1"/>
</dbReference>
<dbReference type="InterPro" id="IPR052278">
    <property type="entry name" value="Chordin-like_regulators"/>
</dbReference>
<dbReference type="GO" id="GO:0005615">
    <property type="term" value="C:extracellular space"/>
    <property type="evidence" value="ECO:0007669"/>
    <property type="project" value="TreeGrafter"/>
</dbReference>
<dbReference type="GO" id="GO:0036122">
    <property type="term" value="F:BMP binding"/>
    <property type="evidence" value="ECO:0007669"/>
    <property type="project" value="TreeGrafter"/>
</dbReference>
<keyword evidence="1" id="KW-0732">Signal</keyword>
<dbReference type="GO" id="GO:0030514">
    <property type="term" value="P:negative regulation of BMP signaling pathway"/>
    <property type="evidence" value="ECO:0007669"/>
    <property type="project" value="TreeGrafter"/>
</dbReference>
<dbReference type="Ensembl" id="ENSEBUT00000008376.1">
    <property type="protein sequence ID" value="ENSEBUP00000007887.1"/>
    <property type="gene ID" value="ENSEBUG00000005139.1"/>
</dbReference>
<accession>A0A8C4PZV8</accession>
<dbReference type="GeneTree" id="ENSGT00940000164682"/>
<keyword evidence="4" id="KW-1185">Reference proteome</keyword>
<dbReference type="Pfam" id="PF00093">
    <property type="entry name" value="VWC"/>
    <property type="match status" value="1"/>
</dbReference>
<feature type="chain" id="PRO_5034738604" description="VWFC domain-containing protein" evidence="1">
    <location>
        <begin position="27"/>
        <end position="140"/>
    </location>
</feature>
<evidence type="ECO:0000259" key="2">
    <source>
        <dbReference type="PROSITE" id="PS50184"/>
    </source>
</evidence>
<organism evidence="3 4">
    <name type="scientific">Eptatretus burgeri</name>
    <name type="common">Inshore hagfish</name>
    <dbReference type="NCBI Taxonomy" id="7764"/>
    <lineage>
        <taxon>Eukaryota</taxon>
        <taxon>Metazoa</taxon>
        <taxon>Chordata</taxon>
        <taxon>Craniata</taxon>
        <taxon>Vertebrata</taxon>
        <taxon>Cyclostomata</taxon>
        <taxon>Myxini</taxon>
        <taxon>Myxiniformes</taxon>
        <taxon>Myxinidae</taxon>
        <taxon>Eptatretinae</taxon>
        <taxon>Eptatretus</taxon>
    </lineage>
</organism>
<reference evidence="3" key="2">
    <citation type="submission" date="2025-09" db="UniProtKB">
        <authorList>
            <consortium name="Ensembl"/>
        </authorList>
    </citation>
    <scope>IDENTIFICATION</scope>
</reference>
<dbReference type="PANTHER" id="PTHR46526">
    <property type="entry name" value="CHORDIN"/>
    <property type="match status" value="1"/>
</dbReference>